<dbReference type="Pfam" id="PF00892">
    <property type="entry name" value="EamA"/>
    <property type="match status" value="2"/>
</dbReference>
<comment type="caution">
    <text evidence="8">The sequence shown here is derived from an EMBL/GenBank/DDBJ whole genome shotgun (WGS) entry which is preliminary data.</text>
</comment>
<dbReference type="PANTHER" id="PTHR32322">
    <property type="entry name" value="INNER MEMBRANE TRANSPORTER"/>
    <property type="match status" value="1"/>
</dbReference>
<evidence type="ECO:0000256" key="3">
    <source>
        <dbReference type="ARBA" id="ARBA00022692"/>
    </source>
</evidence>
<evidence type="ECO:0000256" key="4">
    <source>
        <dbReference type="ARBA" id="ARBA00022989"/>
    </source>
</evidence>
<evidence type="ECO:0000256" key="1">
    <source>
        <dbReference type="ARBA" id="ARBA00004127"/>
    </source>
</evidence>
<dbReference type="SUPFAM" id="SSF103481">
    <property type="entry name" value="Multidrug resistance efflux transporter EmrE"/>
    <property type="match status" value="2"/>
</dbReference>
<dbReference type="EMBL" id="JAMQCR010000001">
    <property type="protein sequence ID" value="MCM2533551.1"/>
    <property type="molecule type" value="Genomic_DNA"/>
</dbReference>
<feature type="domain" description="EamA" evidence="7">
    <location>
        <begin position="41"/>
        <end position="171"/>
    </location>
</feature>
<feature type="transmembrane region" description="Helical" evidence="6">
    <location>
        <begin position="129"/>
        <end position="150"/>
    </location>
</feature>
<evidence type="ECO:0000313" key="8">
    <source>
        <dbReference type="EMBL" id="MCM2533551.1"/>
    </source>
</evidence>
<evidence type="ECO:0000259" key="7">
    <source>
        <dbReference type="Pfam" id="PF00892"/>
    </source>
</evidence>
<dbReference type="InterPro" id="IPR050638">
    <property type="entry name" value="AA-Vitamin_Transporters"/>
</dbReference>
<feature type="domain" description="EamA" evidence="7">
    <location>
        <begin position="184"/>
        <end position="318"/>
    </location>
</feature>
<keyword evidence="9" id="KW-1185">Reference proteome</keyword>
<dbReference type="PANTHER" id="PTHR32322:SF9">
    <property type="entry name" value="AMINO-ACID METABOLITE EFFLUX PUMP-RELATED"/>
    <property type="match status" value="1"/>
</dbReference>
<feature type="transmembrane region" description="Helical" evidence="6">
    <location>
        <begin position="99"/>
        <end position="117"/>
    </location>
</feature>
<comment type="subcellular location">
    <subcellularLocation>
        <location evidence="1">Endomembrane system</location>
        <topology evidence="1">Multi-pass membrane protein</topology>
    </subcellularLocation>
</comment>
<keyword evidence="5 6" id="KW-0472">Membrane</keyword>
<gene>
    <name evidence="8" type="ORF">NDK43_15620</name>
</gene>
<reference evidence="8 9" key="1">
    <citation type="submission" date="2022-06" db="EMBL/GenBank/DDBJ databases">
        <authorList>
            <person name="Jeon C.O."/>
        </authorList>
    </citation>
    <scope>NUCLEOTIDE SEQUENCE [LARGE SCALE GENOMIC DNA]</scope>
    <source>
        <strain evidence="8 9">KCTC 13943</strain>
    </source>
</reference>
<proteinExistence type="inferred from homology"/>
<dbReference type="InterPro" id="IPR000620">
    <property type="entry name" value="EamA_dom"/>
</dbReference>
<comment type="similarity">
    <text evidence="2">Belongs to the EamA transporter family.</text>
</comment>
<accession>A0ABT0WB59</accession>
<feature type="transmembrane region" description="Helical" evidence="6">
    <location>
        <begin position="211"/>
        <end position="235"/>
    </location>
</feature>
<sequence>MVKHGIHDSVEELTKISGRFTVFNRKFIEKEELQHMGKLYSALIVLSLIWGTSFLFIKVLLSAIGPGAVVFGRCLFGTIMLFVILFLSKKNSQRKKIPWLSLFFVALTNNALPWLLICTSETRLSSSMASIINATTPIWTLIIGFLFFSLSLRKNQWIGILIGFIGIFILSDFKLGDLYTGNTIGILLMTGATFCYGLGAQLTKKYLLKLSVIETSFFTLAISTVISFIMMMVLTPQSISAFLNINLLVPFIGLGAFGSGIAYLLYYYLVKKGGPEFASLVTYLVPVSAIIWGALLLHEEFHLYMLIGLLVIFAGVYSSSLKSKRESKINSAI</sequence>
<evidence type="ECO:0000256" key="5">
    <source>
        <dbReference type="ARBA" id="ARBA00023136"/>
    </source>
</evidence>
<keyword evidence="4 6" id="KW-1133">Transmembrane helix</keyword>
<feature type="transmembrane region" description="Helical" evidence="6">
    <location>
        <begin position="301"/>
        <end position="318"/>
    </location>
</feature>
<feature type="transmembrane region" description="Helical" evidence="6">
    <location>
        <begin position="67"/>
        <end position="87"/>
    </location>
</feature>
<organism evidence="8 9">
    <name type="scientific">Neobacillus pocheonensis</name>
    <dbReference type="NCBI Taxonomy" id="363869"/>
    <lineage>
        <taxon>Bacteria</taxon>
        <taxon>Bacillati</taxon>
        <taxon>Bacillota</taxon>
        <taxon>Bacilli</taxon>
        <taxon>Bacillales</taxon>
        <taxon>Bacillaceae</taxon>
        <taxon>Neobacillus</taxon>
    </lineage>
</organism>
<feature type="transmembrane region" description="Helical" evidence="6">
    <location>
        <begin position="247"/>
        <end position="270"/>
    </location>
</feature>
<keyword evidence="3 6" id="KW-0812">Transmembrane</keyword>
<dbReference type="Proteomes" id="UP001523262">
    <property type="component" value="Unassembled WGS sequence"/>
</dbReference>
<name>A0ABT0WB59_9BACI</name>
<feature type="transmembrane region" description="Helical" evidence="6">
    <location>
        <begin position="179"/>
        <end position="199"/>
    </location>
</feature>
<evidence type="ECO:0000256" key="6">
    <source>
        <dbReference type="SAM" id="Phobius"/>
    </source>
</evidence>
<evidence type="ECO:0000313" key="9">
    <source>
        <dbReference type="Proteomes" id="UP001523262"/>
    </source>
</evidence>
<feature type="transmembrane region" description="Helical" evidence="6">
    <location>
        <begin position="157"/>
        <end position="173"/>
    </location>
</feature>
<protein>
    <submittedName>
        <fullName evidence="8">DMT family transporter</fullName>
    </submittedName>
</protein>
<feature type="transmembrane region" description="Helical" evidence="6">
    <location>
        <begin position="277"/>
        <end position="295"/>
    </location>
</feature>
<dbReference type="InterPro" id="IPR037185">
    <property type="entry name" value="EmrE-like"/>
</dbReference>
<evidence type="ECO:0000256" key="2">
    <source>
        <dbReference type="ARBA" id="ARBA00007362"/>
    </source>
</evidence>
<feature type="transmembrane region" description="Helical" evidence="6">
    <location>
        <begin position="39"/>
        <end position="61"/>
    </location>
</feature>